<sequence length="320" mass="37961">MDEWEKTLKHLPTYQIYDKLNNKATSLDKCTYCINLDIYEKKYHGFTDFCCEMEKILKELFTPRENSLHKTELCTYFKFWFIYEIWKRFRALKDTIYNGSLISILTYVWGQINDDILNEECPIISRNYIPLDKWKEMKDLHDYFKNYNTIDNDVASYPDKCQNYFNYITKNNTLYEKYHNECCVSPKNNLENYFNCDAKYKPSNLLSKLKCENYISELREDSQIALAEDNPDESASSPMSSDTVPVVAGSFTVFTILSSLFIMYKFTPFGPRIANRIFSNSRVWSIMEEETKNHELIPHISMDQQTELDDKGYTLSYHSL</sequence>
<dbReference type="InterPro" id="IPR008780">
    <property type="entry name" value="Plasmodium_Vir"/>
</dbReference>
<proteinExistence type="predicted"/>
<dbReference type="Pfam" id="PF05795">
    <property type="entry name" value="Plasmodium_Vir"/>
    <property type="match status" value="1"/>
</dbReference>
<accession>A0A1A8WQ26</accession>
<dbReference type="EMBL" id="FLQU01001764">
    <property type="protein sequence ID" value="SBS94387.1"/>
    <property type="molecule type" value="Genomic_DNA"/>
</dbReference>
<dbReference type="AlphaFoldDB" id="A0A1A8WQ26"/>
<dbReference type="Proteomes" id="UP000078560">
    <property type="component" value="Unassembled WGS sequence"/>
</dbReference>
<evidence type="ECO:0000313" key="1">
    <source>
        <dbReference type="EMBL" id="SBS94387.1"/>
    </source>
</evidence>
<gene>
    <name evidence="1" type="ORF">POVCU2_0087750</name>
</gene>
<organism evidence="1 2">
    <name type="scientific">Plasmodium ovale curtisi</name>
    <dbReference type="NCBI Taxonomy" id="864141"/>
    <lineage>
        <taxon>Eukaryota</taxon>
        <taxon>Sar</taxon>
        <taxon>Alveolata</taxon>
        <taxon>Apicomplexa</taxon>
        <taxon>Aconoidasida</taxon>
        <taxon>Haemosporida</taxon>
        <taxon>Plasmodiidae</taxon>
        <taxon>Plasmodium</taxon>
        <taxon>Plasmodium (Plasmodium)</taxon>
    </lineage>
</organism>
<name>A0A1A8WQ26_PLAOA</name>
<protein>
    <submittedName>
        <fullName evidence="1">PIR Superfamily Protein</fullName>
    </submittedName>
</protein>
<reference evidence="2" key="1">
    <citation type="submission" date="2016-05" db="EMBL/GenBank/DDBJ databases">
        <authorList>
            <person name="Naeem Raeece"/>
        </authorList>
    </citation>
    <scope>NUCLEOTIDE SEQUENCE [LARGE SCALE GENOMIC DNA]</scope>
</reference>
<evidence type="ECO:0000313" key="2">
    <source>
        <dbReference type="Proteomes" id="UP000078560"/>
    </source>
</evidence>